<evidence type="ECO:0000313" key="3">
    <source>
        <dbReference type="Proteomes" id="UP000721954"/>
    </source>
</evidence>
<feature type="domain" description="Trypsin-co-occurring" evidence="1">
    <location>
        <begin position="11"/>
        <end position="88"/>
    </location>
</feature>
<keyword evidence="3" id="KW-1185">Reference proteome</keyword>
<dbReference type="RefSeq" id="WP_209211105.1">
    <property type="nucleotide sequence ID" value="NZ_JAFFZM010000007.1"/>
</dbReference>
<dbReference type="Pfam" id="PF19631">
    <property type="entry name" value="Trypco2"/>
    <property type="match status" value="1"/>
</dbReference>
<gene>
    <name evidence="2" type="ORF">JW613_13845</name>
</gene>
<dbReference type="EMBL" id="JAFFZM010000007">
    <property type="protein sequence ID" value="MBO8199374.1"/>
    <property type="molecule type" value="Genomic_DNA"/>
</dbReference>
<comment type="caution">
    <text evidence="2">The sequence shown here is derived from an EMBL/GenBank/DDBJ whole genome shotgun (WGS) entry which is preliminary data.</text>
</comment>
<proteinExistence type="predicted"/>
<organism evidence="2 3">
    <name type="scientific">Streptomyces smyrnaeus</name>
    <dbReference type="NCBI Taxonomy" id="1387713"/>
    <lineage>
        <taxon>Bacteria</taxon>
        <taxon>Bacillati</taxon>
        <taxon>Actinomycetota</taxon>
        <taxon>Actinomycetes</taxon>
        <taxon>Kitasatosporales</taxon>
        <taxon>Streptomycetaceae</taxon>
        <taxon>Streptomyces</taxon>
    </lineage>
</organism>
<evidence type="ECO:0000259" key="1">
    <source>
        <dbReference type="Pfam" id="PF19631"/>
    </source>
</evidence>
<name>A0ABS3XVK1_9ACTN</name>
<dbReference type="GeneID" id="96259692"/>
<evidence type="ECO:0000313" key="2">
    <source>
        <dbReference type="EMBL" id="MBO8199374.1"/>
    </source>
</evidence>
<dbReference type="InterPro" id="IPR045608">
    <property type="entry name" value="Trypco2"/>
</dbReference>
<reference evidence="2 3" key="1">
    <citation type="submission" date="2021-02" db="EMBL/GenBank/DDBJ databases">
        <title>Streptomyces spirodelae sp. nov., isolated from duckweed.</title>
        <authorList>
            <person name="Saimee Y."/>
            <person name="Duangmal K."/>
        </authorList>
    </citation>
    <scope>NUCLEOTIDE SEQUENCE [LARGE SCALE GENOMIC DNA]</scope>
    <source>
        <strain evidence="2 3">DSM 42105</strain>
    </source>
</reference>
<accession>A0ABS3XVK1</accession>
<sequence length="110" mass="11600">MGGDDQEVPGIGLSEAVQTLRAELLAAQRDPSHQDIQFPIQNITIELQVAATRSADGKAGFKVPFVNAELGAGTGWQKEHLQTVTVVFDAPVDHAGNPVRVVSAGDELKG</sequence>
<dbReference type="Proteomes" id="UP000721954">
    <property type="component" value="Unassembled WGS sequence"/>
</dbReference>
<protein>
    <recommendedName>
        <fullName evidence="1">Trypsin-co-occurring domain-containing protein</fullName>
    </recommendedName>
</protein>